<dbReference type="CDD" id="cd17339">
    <property type="entry name" value="MFS_NIMT_CynX_like"/>
    <property type="match status" value="1"/>
</dbReference>
<evidence type="ECO:0000256" key="3">
    <source>
        <dbReference type="ARBA" id="ARBA00022692"/>
    </source>
</evidence>
<evidence type="ECO:0000256" key="2">
    <source>
        <dbReference type="ARBA" id="ARBA00022448"/>
    </source>
</evidence>
<reference evidence="9" key="1">
    <citation type="journal article" date="2019" name="Int. J. Syst. Evol. Microbiol.">
        <title>The Global Catalogue of Microorganisms (GCM) 10K type strain sequencing project: providing services to taxonomists for standard genome sequencing and annotation.</title>
        <authorList>
            <consortium name="The Broad Institute Genomics Platform"/>
            <consortium name="The Broad Institute Genome Sequencing Center for Infectious Disease"/>
            <person name="Wu L."/>
            <person name="Ma J."/>
        </authorList>
    </citation>
    <scope>NUCLEOTIDE SEQUENCE [LARGE SCALE GENOMIC DNA]</scope>
    <source>
        <strain evidence="9">GH52</strain>
    </source>
</reference>
<keyword evidence="9" id="KW-1185">Reference proteome</keyword>
<feature type="transmembrane region" description="Helical" evidence="6">
    <location>
        <begin position="106"/>
        <end position="127"/>
    </location>
</feature>
<evidence type="ECO:0000256" key="4">
    <source>
        <dbReference type="ARBA" id="ARBA00022989"/>
    </source>
</evidence>
<feature type="transmembrane region" description="Helical" evidence="6">
    <location>
        <begin position="270"/>
        <end position="287"/>
    </location>
</feature>
<evidence type="ECO:0000313" key="9">
    <source>
        <dbReference type="Proteomes" id="UP001597362"/>
    </source>
</evidence>
<comment type="caution">
    <text evidence="8">The sequence shown here is derived from an EMBL/GenBank/DDBJ whole genome shotgun (WGS) entry which is preliminary data.</text>
</comment>
<dbReference type="InterPro" id="IPR011701">
    <property type="entry name" value="MFS"/>
</dbReference>
<dbReference type="Gene3D" id="1.20.1250.20">
    <property type="entry name" value="MFS general substrate transporter like domains"/>
    <property type="match status" value="2"/>
</dbReference>
<keyword evidence="3 6" id="KW-0812">Transmembrane</keyword>
<dbReference type="SUPFAM" id="SSF103473">
    <property type="entry name" value="MFS general substrate transporter"/>
    <property type="match status" value="1"/>
</dbReference>
<comment type="subcellular location">
    <subcellularLocation>
        <location evidence="1">Cell membrane</location>
        <topology evidence="1">Multi-pass membrane protein</topology>
    </subcellularLocation>
</comment>
<evidence type="ECO:0000256" key="6">
    <source>
        <dbReference type="SAM" id="Phobius"/>
    </source>
</evidence>
<feature type="transmembrane region" description="Helical" evidence="6">
    <location>
        <begin position="228"/>
        <end position="250"/>
    </location>
</feature>
<feature type="transmembrane region" description="Helical" evidence="6">
    <location>
        <begin position="139"/>
        <end position="164"/>
    </location>
</feature>
<feature type="transmembrane region" description="Helical" evidence="6">
    <location>
        <begin position="54"/>
        <end position="74"/>
    </location>
</feature>
<evidence type="ECO:0000256" key="5">
    <source>
        <dbReference type="ARBA" id="ARBA00023136"/>
    </source>
</evidence>
<gene>
    <name evidence="8" type="ORF">ACFSJH_13440</name>
</gene>
<dbReference type="PANTHER" id="PTHR23523">
    <property type="match status" value="1"/>
</dbReference>
<organism evidence="8 9">
    <name type="scientific">Paenibacillus yanchengensis</name>
    <dbReference type="NCBI Taxonomy" id="2035833"/>
    <lineage>
        <taxon>Bacteria</taxon>
        <taxon>Bacillati</taxon>
        <taxon>Bacillota</taxon>
        <taxon>Bacilli</taxon>
        <taxon>Bacillales</taxon>
        <taxon>Paenibacillaceae</taxon>
        <taxon>Paenibacillus</taxon>
    </lineage>
</organism>
<name>A0ABW4YM68_9BACL</name>
<keyword evidence="4 6" id="KW-1133">Transmembrane helix</keyword>
<dbReference type="InterPro" id="IPR036259">
    <property type="entry name" value="MFS_trans_sf"/>
</dbReference>
<feature type="transmembrane region" description="Helical" evidence="6">
    <location>
        <begin position="81"/>
        <end position="100"/>
    </location>
</feature>
<dbReference type="InterPro" id="IPR020846">
    <property type="entry name" value="MFS_dom"/>
</dbReference>
<keyword evidence="5 6" id="KW-0472">Membrane</keyword>
<sequence>MNNHVYSIERSQDKPKVWTLVISLIVIASTMRAPMTAVGSLISDIRATLQLSNATAGLLTTLPLLAFSVLSPFVPILAKRFGLTQIIAASAIVLTIGITIRSSGQLITLFTGTVIIGLAIAVCNVLLPSFVKTKFPNNIGLMTGVYSVAMSFSGAIASGLSVPLAVQHGFGWQGSLLIWAGLACIAAICWCWQLMMERKLNAKTNKPAIIHNITSPLEEKQPFWKNKLALSITFFMGLQSTIFYVMVSWLPEILQERGMSAEHAGLQLSIIQLSQLPFTLIVPILAGKKKDQRSFVIIMFLLLISSLIGFMYGSVQWVTVASILMGAGGGFAFSLAMMFFTLRTKDAQSAAKLSGMAQSVGYLLAAIGPVLFGKLYDLTNNWTAPLFILVSVAILLFVMGLISGKNQTI</sequence>
<feature type="transmembrane region" description="Helical" evidence="6">
    <location>
        <begin position="318"/>
        <end position="340"/>
    </location>
</feature>
<dbReference type="Proteomes" id="UP001597362">
    <property type="component" value="Unassembled WGS sequence"/>
</dbReference>
<evidence type="ECO:0000313" key="8">
    <source>
        <dbReference type="EMBL" id="MFD2116726.1"/>
    </source>
</evidence>
<feature type="transmembrane region" description="Helical" evidence="6">
    <location>
        <begin position="294"/>
        <end position="312"/>
    </location>
</feature>
<feature type="transmembrane region" description="Helical" evidence="6">
    <location>
        <begin position="360"/>
        <end position="376"/>
    </location>
</feature>
<accession>A0ABW4YM68</accession>
<feature type="transmembrane region" description="Helical" evidence="6">
    <location>
        <begin position="176"/>
        <end position="196"/>
    </location>
</feature>
<feature type="transmembrane region" description="Helical" evidence="6">
    <location>
        <begin position="20"/>
        <end position="42"/>
    </location>
</feature>
<dbReference type="Pfam" id="PF07690">
    <property type="entry name" value="MFS_1"/>
    <property type="match status" value="1"/>
</dbReference>
<dbReference type="PROSITE" id="PS50850">
    <property type="entry name" value="MFS"/>
    <property type="match status" value="1"/>
</dbReference>
<dbReference type="PANTHER" id="PTHR23523:SF2">
    <property type="entry name" value="2-NITROIMIDAZOLE TRANSPORTER"/>
    <property type="match status" value="1"/>
</dbReference>
<feature type="transmembrane region" description="Helical" evidence="6">
    <location>
        <begin position="382"/>
        <end position="402"/>
    </location>
</feature>
<dbReference type="EMBL" id="JBHUHO010000032">
    <property type="protein sequence ID" value="MFD2116726.1"/>
    <property type="molecule type" value="Genomic_DNA"/>
</dbReference>
<evidence type="ECO:0000256" key="1">
    <source>
        <dbReference type="ARBA" id="ARBA00004651"/>
    </source>
</evidence>
<dbReference type="RefSeq" id="WP_377773208.1">
    <property type="nucleotide sequence ID" value="NZ_JBHUHO010000032.1"/>
</dbReference>
<evidence type="ECO:0000259" key="7">
    <source>
        <dbReference type="PROSITE" id="PS50850"/>
    </source>
</evidence>
<dbReference type="InterPro" id="IPR052524">
    <property type="entry name" value="MFS_Cyanate_Porter"/>
</dbReference>
<proteinExistence type="predicted"/>
<protein>
    <submittedName>
        <fullName evidence="8">CynX/NimT family MFS transporter</fullName>
    </submittedName>
</protein>
<keyword evidence="2" id="KW-0813">Transport</keyword>
<feature type="domain" description="Major facilitator superfamily (MFS) profile" evidence="7">
    <location>
        <begin position="18"/>
        <end position="408"/>
    </location>
</feature>